<evidence type="ECO:0000256" key="1">
    <source>
        <dbReference type="ARBA" id="ARBA00023015"/>
    </source>
</evidence>
<protein>
    <submittedName>
        <fullName evidence="6">AraC family transcriptional regulator</fullName>
    </submittedName>
</protein>
<evidence type="ECO:0000313" key="9">
    <source>
        <dbReference type="Proteomes" id="UP000297014"/>
    </source>
</evidence>
<proteinExistence type="predicted"/>
<dbReference type="PROSITE" id="PS01124">
    <property type="entry name" value="HTH_ARAC_FAMILY_2"/>
    <property type="match status" value="1"/>
</dbReference>
<reference evidence="6 8" key="1">
    <citation type="journal article" date="2014" name="Genome Announc.">
        <title>Draft Genome Sequence of Bacillus alcalophilus AV1934, a Classic Alkaliphile Isolated from Human Feces in 1934.</title>
        <authorList>
            <person name="Attie O."/>
            <person name="Jayaprakash A."/>
            <person name="Shah H."/>
            <person name="Paulsen I.T."/>
            <person name="Morino M."/>
            <person name="Takahashi Y."/>
            <person name="Narumi I."/>
            <person name="Sachidanandam R."/>
            <person name="Satoh K."/>
            <person name="Ito M."/>
            <person name="Krulwich T.A."/>
        </authorList>
    </citation>
    <scope>NUCLEOTIDE SEQUENCE [LARGE SCALE GENOMIC DNA]</scope>
    <source>
        <strain evidence="6 8">AV1934</strain>
    </source>
</reference>
<keyword evidence="4" id="KW-1133">Transmembrane helix</keyword>
<dbReference type="STRING" id="1218173.BALCAV_0210230"/>
<dbReference type="InterPro" id="IPR018060">
    <property type="entry name" value="HTH_AraC"/>
</dbReference>
<keyword evidence="4" id="KW-0812">Transmembrane</keyword>
<dbReference type="GO" id="GO:0043565">
    <property type="term" value="F:sequence-specific DNA binding"/>
    <property type="evidence" value="ECO:0007669"/>
    <property type="project" value="InterPro"/>
</dbReference>
<dbReference type="EMBL" id="JALP01000112">
    <property type="protein sequence ID" value="THG90819.1"/>
    <property type="molecule type" value="Genomic_DNA"/>
</dbReference>
<dbReference type="Gene3D" id="1.10.10.60">
    <property type="entry name" value="Homeodomain-like"/>
    <property type="match status" value="2"/>
</dbReference>
<evidence type="ECO:0000256" key="2">
    <source>
        <dbReference type="ARBA" id="ARBA00023125"/>
    </source>
</evidence>
<gene>
    <name evidence="7" type="ORF">AJ85_08570</name>
    <name evidence="6" type="ORF">BALCAV_0210230</name>
</gene>
<evidence type="ECO:0000313" key="6">
    <source>
        <dbReference type="EMBL" id="KGA97447.1"/>
    </source>
</evidence>
<dbReference type="eggNOG" id="COG2207">
    <property type="taxonomic scope" value="Bacteria"/>
</dbReference>
<accession>A0A094YVA2</accession>
<keyword evidence="4" id="KW-0472">Membrane</keyword>
<evidence type="ECO:0000259" key="5">
    <source>
        <dbReference type="PROSITE" id="PS01124"/>
    </source>
</evidence>
<dbReference type="Pfam" id="PF12833">
    <property type="entry name" value="HTH_18"/>
    <property type="match status" value="1"/>
</dbReference>
<comment type="caution">
    <text evidence="6">The sequence shown here is derived from an EMBL/GenBank/DDBJ whole genome shotgun (WGS) entry which is preliminary data.</text>
</comment>
<dbReference type="PANTHER" id="PTHR43280">
    <property type="entry name" value="ARAC-FAMILY TRANSCRIPTIONAL REGULATOR"/>
    <property type="match status" value="1"/>
</dbReference>
<organism evidence="6 8">
    <name type="scientific">Alkalihalobacillus alcalophilus ATCC 27647 = CGMCC 1.3604</name>
    <dbReference type="NCBI Taxonomy" id="1218173"/>
    <lineage>
        <taxon>Bacteria</taxon>
        <taxon>Bacillati</taxon>
        <taxon>Bacillota</taxon>
        <taxon>Bacilli</taxon>
        <taxon>Bacillales</taxon>
        <taxon>Bacillaceae</taxon>
        <taxon>Alkalihalobacillus</taxon>
    </lineage>
</organism>
<feature type="domain" description="HTH araC/xylS-type" evidence="5">
    <location>
        <begin position="663"/>
        <end position="761"/>
    </location>
</feature>
<feature type="transmembrane region" description="Helical" evidence="4">
    <location>
        <begin position="291"/>
        <end position="313"/>
    </location>
</feature>
<dbReference type="RefSeq" id="WP_003322040.1">
    <property type="nucleotide sequence ID" value="NZ_ALPT02000029.1"/>
</dbReference>
<dbReference type="GO" id="GO:0003700">
    <property type="term" value="F:DNA-binding transcription factor activity"/>
    <property type="evidence" value="ECO:0007669"/>
    <property type="project" value="InterPro"/>
</dbReference>
<dbReference type="InterPro" id="IPR020449">
    <property type="entry name" value="Tscrpt_reg_AraC-type_HTH"/>
</dbReference>
<dbReference type="AlphaFoldDB" id="A0A094YVA2"/>
<keyword evidence="3" id="KW-0804">Transcription</keyword>
<dbReference type="Gene3D" id="3.30.450.20">
    <property type="entry name" value="PAS domain"/>
    <property type="match status" value="1"/>
</dbReference>
<reference evidence="7 9" key="2">
    <citation type="submission" date="2014-01" db="EMBL/GenBank/DDBJ databases">
        <title>Draft genome sequencing of Bacillus alcalophilus CGMCC 1.3604.</title>
        <authorList>
            <person name="Yang J."/>
            <person name="Diao L."/>
            <person name="Yang S."/>
        </authorList>
    </citation>
    <scope>NUCLEOTIDE SEQUENCE [LARGE SCALE GENOMIC DNA]</scope>
    <source>
        <strain evidence="7 9">CGMCC 1.3604</strain>
    </source>
</reference>
<keyword evidence="1" id="KW-0805">Transcription regulation</keyword>
<dbReference type="PROSITE" id="PS00041">
    <property type="entry name" value="HTH_ARAC_FAMILY_1"/>
    <property type="match status" value="1"/>
</dbReference>
<dbReference type="EMBL" id="ALPT02000029">
    <property type="protein sequence ID" value="KGA97447.1"/>
    <property type="molecule type" value="Genomic_DNA"/>
</dbReference>
<dbReference type="InterPro" id="IPR018062">
    <property type="entry name" value="HTH_AraC-typ_CS"/>
</dbReference>
<dbReference type="PANTHER" id="PTHR43280:SF10">
    <property type="entry name" value="REGULATORY PROTEIN POCR"/>
    <property type="match status" value="1"/>
</dbReference>
<dbReference type="InterPro" id="IPR009057">
    <property type="entry name" value="Homeodomain-like_sf"/>
</dbReference>
<dbReference type="SUPFAM" id="SSF46689">
    <property type="entry name" value="Homeodomain-like"/>
    <property type="match status" value="2"/>
</dbReference>
<keyword evidence="8" id="KW-1185">Reference proteome</keyword>
<evidence type="ECO:0000313" key="8">
    <source>
        <dbReference type="Proteomes" id="UP000002754"/>
    </source>
</evidence>
<dbReference type="PRINTS" id="PR00032">
    <property type="entry name" value="HTHARAC"/>
</dbReference>
<dbReference type="Proteomes" id="UP000297014">
    <property type="component" value="Unassembled WGS sequence"/>
</dbReference>
<dbReference type="Proteomes" id="UP000002754">
    <property type="component" value="Unassembled WGS sequence"/>
</dbReference>
<evidence type="ECO:0000313" key="7">
    <source>
        <dbReference type="EMBL" id="THG90819.1"/>
    </source>
</evidence>
<sequence>MHRSLWIKLLIYGGIVGTIPVIIVGVFAYIQSTSQAEQRVENEKMELIRQVQSNIEQVLTTVHHSLNNTIESPTMETAIRRPLLADDFIVYRDLRSQLIKLQSFDTKVEETIVLNNDQNWIATNQGIKRFNEHPDYERYLTYFDLPYDTTWQLLETDSFEEKIIRRNCPYSISLIKKLPARMSDKFGLAFANIPMCSIRDLLGSEGVSDELMILDENNRIIVHSNDDAVGKTLAEIGFSEPEWEEGEEAGRYIVDNDHESYALTYSTSGFSGWKYVSITSMKELLSESRSIGWFTFYVVLTMVAITALVVWAFTNKLYSPVQKLVSSINQKGNRVTGEKDRTEFQVIEDHLQELFSSKSSLEQELSIHSQQSLMLFIIRLFQGHFSEEEMKERLRLYELEERMSSWNYLSVLAIHYEKPGEEEDQQEKELRTFAIRNIVEDTVPEPYRLPAVWVDDLLVLLIGFTEHEDGEGEKSVYYWSEQIKSYTQRFIEAEVSIGISAPFTDLPRASIAFMEGKEALTHRLKFSENVIINYKSIEAKEKATIYQHPTQIEEELLLSIRLADKERVDHLFGSWQQEVMKEGHSIGEVQVSYMHLLNKLLRLYQESGMKRAEILLQENVLYQEALMIRSQEQMKHWFEVQLLNPLIAAFNEVSESQFKNLSEKMIDYIHQHYDQAITLEQCAADLHYNANYLSSVFKEGTKMTFSEYVTQYRLSKAKDWLVNSGRSVKAIAEELGYNNSQNFIRSFKKLTGKTPGQYRQEKQAD</sequence>
<keyword evidence="2" id="KW-0238">DNA-binding</keyword>
<name>A0A094YVA2_ALKAL</name>
<dbReference type="SMART" id="SM00342">
    <property type="entry name" value="HTH_ARAC"/>
    <property type="match status" value="1"/>
</dbReference>
<evidence type="ECO:0000256" key="3">
    <source>
        <dbReference type="ARBA" id="ARBA00023163"/>
    </source>
</evidence>
<dbReference type="OrthoDB" id="1975037at2"/>
<feature type="transmembrane region" description="Helical" evidence="4">
    <location>
        <begin position="6"/>
        <end position="30"/>
    </location>
</feature>
<evidence type="ECO:0000256" key="4">
    <source>
        <dbReference type="SAM" id="Phobius"/>
    </source>
</evidence>